<dbReference type="Gene3D" id="1.10.10.10">
    <property type="entry name" value="Winged helix-like DNA-binding domain superfamily/Winged helix DNA-binding domain"/>
    <property type="match status" value="1"/>
</dbReference>
<dbReference type="EMBL" id="JAHZIK010001221">
    <property type="protein sequence ID" value="MBW7458506.1"/>
    <property type="molecule type" value="Genomic_DNA"/>
</dbReference>
<protein>
    <submittedName>
        <fullName evidence="6">Winged helix-turn-helix domain-containing protein</fullName>
    </submittedName>
</protein>
<dbReference type="CDD" id="cd00383">
    <property type="entry name" value="trans_reg_C"/>
    <property type="match status" value="1"/>
</dbReference>
<gene>
    <name evidence="6" type="ORF">K0U00_31140</name>
</gene>
<dbReference type="SMART" id="SM00862">
    <property type="entry name" value="Trans_reg_C"/>
    <property type="match status" value="1"/>
</dbReference>
<dbReference type="PANTHER" id="PTHR48111:SF32">
    <property type="entry name" value="STAGE 0 SPORULATION PROTEIN A HOMOLOG"/>
    <property type="match status" value="1"/>
</dbReference>
<evidence type="ECO:0000313" key="6">
    <source>
        <dbReference type="EMBL" id="MBW7458506.1"/>
    </source>
</evidence>
<dbReference type="Proteomes" id="UP001519887">
    <property type="component" value="Unassembled WGS sequence"/>
</dbReference>
<feature type="non-terminal residue" evidence="6">
    <location>
        <position position="1"/>
    </location>
</feature>
<evidence type="ECO:0000313" key="7">
    <source>
        <dbReference type="Proteomes" id="UP001519887"/>
    </source>
</evidence>
<feature type="domain" description="OmpR/PhoB-type" evidence="5">
    <location>
        <begin position="1"/>
        <end position="92"/>
    </location>
</feature>
<name>A0ABS7CD03_9BACL</name>
<sequence>LEFEELRLDTDSYNAYVDGVSVGLTTKEFEILQALVEQAGKIVTREQLLDKLWGYDYYGDTRIIDTHLKNIRKKTNMPYIKTVKGVGYKIER</sequence>
<dbReference type="SUPFAM" id="SSF46894">
    <property type="entry name" value="C-terminal effector domain of the bipartite response regulators"/>
    <property type="match status" value="1"/>
</dbReference>
<evidence type="ECO:0000256" key="3">
    <source>
        <dbReference type="ARBA" id="ARBA00023163"/>
    </source>
</evidence>
<dbReference type="PANTHER" id="PTHR48111">
    <property type="entry name" value="REGULATOR OF RPOS"/>
    <property type="match status" value="1"/>
</dbReference>
<dbReference type="PROSITE" id="PS51755">
    <property type="entry name" value="OMPR_PHOB"/>
    <property type="match status" value="1"/>
</dbReference>
<dbReference type="Pfam" id="PF00486">
    <property type="entry name" value="Trans_reg_C"/>
    <property type="match status" value="1"/>
</dbReference>
<feature type="DNA-binding region" description="OmpR/PhoB-type" evidence="4">
    <location>
        <begin position="1"/>
        <end position="92"/>
    </location>
</feature>
<evidence type="ECO:0000256" key="4">
    <source>
        <dbReference type="PROSITE-ProRule" id="PRU01091"/>
    </source>
</evidence>
<dbReference type="InterPro" id="IPR016032">
    <property type="entry name" value="Sig_transdc_resp-reg_C-effctor"/>
</dbReference>
<keyword evidence="3" id="KW-0804">Transcription</keyword>
<dbReference type="InterPro" id="IPR039420">
    <property type="entry name" value="WalR-like"/>
</dbReference>
<comment type="caution">
    <text evidence="6">The sequence shown here is derived from an EMBL/GenBank/DDBJ whole genome shotgun (WGS) entry which is preliminary data.</text>
</comment>
<dbReference type="InterPro" id="IPR001867">
    <property type="entry name" value="OmpR/PhoB-type_DNA-bd"/>
</dbReference>
<evidence type="ECO:0000256" key="2">
    <source>
        <dbReference type="ARBA" id="ARBA00023125"/>
    </source>
</evidence>
<reference evidence="6 7" key="1">
    <citation type="submission" date="2021-07" db="EMBL/GenBank/DDBJ databases">
        <title>Paenibacillus radiodurans sp. nov., isolated from the southeastern edge of Tengger Desert.</title>
        <authorList>
            <person name="Zhang G."/>
        </authorList>
    </citation>
    <scope>NUCLEOTIDE SEQUENCE [LARGE SCALE GENOMIC DNA]</scope>
    <source>
        <strain evidence="6 7">CCM 7311</strain>
    </source>
</reference>
<organism evidence="6 7">
    <name type="scientific">Paenibacillus sepulcri</name>
    <dbReference type="NCBI Taxonomy" id="359917"/>
    <lineage>
        <taxon>Bacteria</taxon>
        <taxon>Bacillati</taxon>
        <taxon>Bacillota</taxon>
        <taxon>Bacilli</taxon>
        <taxon>Bacillales</taxon>
        <taxon>Paenibacillaceae</taxon>
        <taxon>Paenibacillus</taxon>
    </lineage>
</organism>
<accession>A0ABS7CD03</accession>
<evidence type="ECO:0000259" key="5">
    <source>
        <dbReference type="PROSITE" id="PS51755"/>
    </source>
</evidence>
<dbReference type="InterPro" id="IPR036388">
    <property type="entry name" value="WH-like_DNA-bd_sf"/>
</dbReference>
<proteinExistence type="predicted"/>
<evidence type="ECO:0000256" key="1">
    <source>
        <dbReference type="ARBA" id="ARBA00023015"/>
    </source>
</evidence>
<keyword evidence="2 4" id="KW-0238">DNA-binding</keyword>
<keyword evidence="7" id="KW-1185">Reference proteome</keyword>
<keyword evidence="1" id="KW-0805">Transcription regulation</keyword>